<dbReference type="GO" id="GO:0016787">
    <property type="term" value="F:hydrolase activity"/>
    <property type="evidence" value="ECO:0007669"/>
    <property type="project" value="UniProtKB-KW"/>
</dbReference>
<sequence length="219" mass="22504">MTGREVTVRTADAALDGDLDLPPAAVGAVAFAHGSGSSRRSPRNRAVAAVLRDAGIATLLFDLLTPEEERVDRATAGLRFDIGLLTGRLTGAVDRLAEWEGTAGLPVGLFGASTGAAAALRCAAERPGRVAAVVSRGGRPDLAGEEALRRVRAPVLFVVGGADTRVLELNERALDALGGPGRIHVVPGAGHLFEEEGALEEAARAASAWFARAMGGRGE</sequence>
<comment type="similarity">
    <text evidence="1">Belongs to the AB hydrolase superfamily.</text>
</comment>
<evidence type="ECO:0000256" key="1">
    <source>
        <dbReference type="ARBA" id="ARBA00008645"/>
    </source>
</evidence>
<dbReference type="RefSeq" id="WP_220562406.1">
    <property type="nucleotide sequence ID" value="NZ_CP074133.1"/>
</dbReference>
<organism evidence="3 4">
    <name type="scientific">Nocardiopsis changdeensis</name>
    <dbReference type="NCBI Taxonomy" id="2831969"/>
    <lineage>
        <taxon>Bacteria</taxon>
        <taxon>Bacillati</taxon>
        <taxon>Actinomycetota</taxon>
        <taxon>Actinomycetes</taxon>
        <taxon>Streptosporangiales</taxon>
        <taxon>Nocardiopsidaceae</taxon>
        <taxon>Nocardiopsis</taxon>
    </lineage>
</organism>
<dbReference type="Pfam" id="PF01738">
    <property type="entry name" value="DLH"/>
    <property type="match status" value="1"/>
</dbReference>
<proteinExistence type="inferred from homology"/>
<reference evidence="3 4" key="1">
    <citation type="submission" date="2021-05" db="EMBL/GenBank/DDBJ databases">
        <title>Direct Submission.</title>
        <authorList>
            <person name="Li K."/>
            <person name="Gao J."/>
        </authorList>
    </citation>
    <scope>NUCLEOTIDE SEQUENCE [LARGE SCALE GENOMIC DNA]</scope>
    <source>
        <strain evidence="3 4">Mg02</strain>
    </source>
</reference>
<evidence type="ECO:0000313" key="3">
    <source>
        <dbReference type="EMBL" id="QUX21184.1"/>
    </source>
</evidence>
<dbReference type="InterPro" id="IPR002925">
    <property type="entry name" value="Dienelactn_hydro"/>
</dbReference>
<name>A0ABX8BG12_9ACTN</name>
<dbReference type="EMBL" id="CP074133">
    <property type="protein sequence ID" value="QUX21184.1"/>
    <property type="molecule type" value="Genomic_DNA"/>
</dbReference>
<dbReference type="Gene3D" id="3.40.50.1820">
    <property type="entry name" value="alpha/beta hydrolase"/>
    <property type="match status" value="1"/>
</dbReference>
<dbReference type="PANTHER" id="PTHR22946">
    <property type="entry name" value="DIENELACTONE HYDROLASE DOMAIN-CONTAINING PROTEIN-RELATED"/>
    <property type="match status" value="1"/>
</dbReference>
<dbReference type="InterPro" id="IPR050261">
    <property type="entry name" value="FrsA_esterase"/>
</dbReference>
<gene>
    <name evidence="3" type="ORF">KGD84_22455</name>
</gene>
<dbReference type="InterPro" id="IPR029058">
    <property type="entry name" value="AB_hydrolase_fold"/>
</dbReference>
<keyword evidence="3" id="KW-0378">Hydrolase</keyword>
<accession>A0ABX8BG12</accession>
<protein>
    <submittedName>
        <fullName evidence="3">Dienelactone hydrolase family protein</fullName>
    </submittedName>
</protein>
<evidence type="ECO:0000259" key="2">
    <source>
        <dbReference type="Pfam" id="PF01738"/>
    </source>
</evidence>
<evidence type="ECO:0000313" key="4">
    <source>
        <dbReference type="Proteomes" id="UP000676079"/>
    </source>
</evidence>
<dbReference type="Proteomes" id="UP000676079">
    <property type="component" value="Chromosome"/>
</dbReference>
<dbReference type="SUPFAM" id="SSF53474">
    <property type="entry name" value="alpha/beta-Hydrolases"/>
    <property type="match status" value="1"/>
</dbReference>
<keyword evidence="4" id="KW-1185">Reference proteome</keyword>
<feature type="domain" description="Dienelactone hydrolase" evidence="2">
    <location>
        <begin position="86"/>
        <end position="209"/>
    </location>
</feature>